<keyword evidence="7" id="KW-0496">Mitochondrion</keyword>
<sequence length="189" mass="21048">MSLPVDASSDESLQGSWVELHFSGNGSQSASQQGSQEQIPSSSLAADMEKMLLEAQHESGRSSSRGSSQCNSPRRAQTPLLLWKGSEGNSSQSDEDFQERIREVENLMKKNADWIWDWSSRPENSPPKEFLLKHPKRSTSLSIRKTSVMKKGGFLSSDFLKLFLPSFIISHILAVGLGIYIGRRLTHPK</sequence>
<dbReference type="Pfam" id="PF06553">
    <property type="entry name" value="BNIP3"/>
    <property type="match status" value="1"/>
</dbReference>
<evidence type="ECO:0000256" key="6">
    <source>
        <dbReference type="ARBA" id="ARBA00022989"/>
    </source>
</evidence>
<dbReference type="GO" id="GO:0097345">
    <property type="term" value="P:mitochondrial outer membrane permeabilization"/>
    <property type="evidence" value="ECO:0007669"/>
    <property type="project" value="TreeGrafter"/>
</dbReference>
<feature type="compositionally biased region" description="Low complexity" evidence="9">
    <location>
        <begin position="23"/>
        <end position="38"/>
    </location>
</feature>
<evidence type="ECO:0000256" key="5">
    <source>
        <dbReference type="ARBA" id="ARBA00022703"/>
    </source>
</evidence>
<evidence type="ECO:0000256" key="8">
    <source>
        <dbReference type="ARBA" id="ARBA00023136"/>
    </source>
</evidence>
<evidence type="ECO:0000256" key="7">
    <source>
        <dbReference type="ARBA" id="ARBA00023128"/>
    </source>
</evidence>
<name>A0A3B4F6M9_9CICH</name>
<dbReference type="GO" id="GO:0043065">
    <property type="term" value="P:positive regulation of apoptotic process"/>
    <property type="evidence" value="ECO:0007669"/>
    <property type="project" value="InterPro"/>
</dbReference>
<dbReference type="OrthoDB" id="5857140at2759"/>
<dbReference type="GO" id="GO:0005783">
    <property type="term" value="C:endoplasmic reticulum"/>
    <property type="evidence" value="ECO:0007669"/>
    <property type="project" value="TreeGrafter"/>
</dbReference>
<comment type="subcellular location">
    <subcellularLocation>
        <location evidence="1">Membrane</location>
        <topology evidence="1">Single-pass membrane protein</topology>
    </subcellularLocation>
    <subcellularLocation>
        <location evidence="2">Mitochondrion membrane</location>
    </subcellularLocation>
</comment>
<evidence type="ECO:0000256" key="1">
    <source>
        <dbReference type="ARBA" id="ARBA00004167"/>
    </source>
</evidence>
<protein>
    <submittedName>
        <fullName evidence="11">BCL2 interacting protein 3</fullName>
    </submittedName>
    <submittedName>
        <fullName evidence="13">BCL2/adenovirus E1B 19 kDa protein-interacting protein 3</fullName>
    </submittedName>
</protein>
<evidence type="ECO:0000256" key="9">
    <source>
        <dbReference type="SAM" id="MobiDB-lite"/>
    </source>
</evidence>
<dbReference type="GeneID" id="102206247"/>
<reference evidence="13" key="2">
    <citation type="submission" date="2025-04" db="UniProtKB">
        <authorList>
            <consortium name="RefSeq"/>
        </authorList>
    </citation>
    <scope>IDENTIFICATION</scope>
</reference>
<evidence type="ECO:0000313" key="12">
    <source>
        <dbReference type="Proteomes" id="UP000695023"/>
    </source>
</evidence>
<feature type="region of interest" description="Disordered" evidence="9">
    <location>
        <begin position="1"/>
        <end position="74"/>
    </location>
</feature>
<evidence type="ECO:0000313" key="13">
    <source>
        <dbReference type="RefSeq" id="XP_005727512.1"/>
    </source>
</evidence>
<feature type="transmembrane region" description="Helical" evidence="10">
    <location>
        <begin position="159"/>
        <end position="181"/>
    </location>
</feature>
<keyword evidence="4 10" id="KW-0812">Transmembrane</keyword>
<dbReference type="CTD" id="664"/>
<keyword evidence="6 10" id="KW-1133">Transmembrane helix</keyword>
<accession>A0A3B4F6M9</accession>
<reference evidence="11" key="1">
    <citation type="submission" date="2023-09" db="UniProtKB">
        <authorList>
            <consortium name="Ensembl"/>
        </authorList>
    </citation>
    <scope>IDENTIFICATION</scope>
</reference>
<dbReference type="GO" id="GO:0005635">
    <property type="term" value="C:nuclear envelope"/>
    <property type="evidence" value="ECO:0007669"/>
    <property type="project" value="TreeGrafter"/>
</dbReference>
<feature type="compositionally biased region" description="Basic and acidic residues" evidence="9">
    <location>
        <begin position="47"/>
        <end position="60"/>
    </location>
</feature>
<comment type="similarity">
    <text evidence="3">Belongs to the NIP3 family.</text>
</comment>
<dbReference type="PANTHER" id="PTHR15186">
    <property type="entry name" value="RE48077P"/>
    <property type="match status" value="1"/>
</dbReference>
<evidence type="ECO:0000256" key="2">
    <source>
        <dbReference type="ARBA" id="ARBA00004325"/>
    </source>
</evidence>
<dbReference type="AlphaFoldDB" id="A0A3B4F6M9"/>
<dbReference type="Ensembl" id="ENSPNYT00000006366.1">
    <property type="protein sequence ID" value="ENSPNYP00000006207.1"/>
    <property type="gene ID" value="ENSPNYG00000004777.1"/>
</dbReference>
<dbReference type="GO" id="GO:0042802">
    <property type="term" value="F:identical protein binding"/>
    <property type="evidence" value="ECO:0007669"/>
    <property type="project" value="UniProtKB-ARBA"/>
</dbReference>
<gene>
    <name evidence="13" type="primary">bnip3</name>
</gene>
<organism evidence="11">
    <name type="scientific">Pundamilia nyererei</name>
    <dbReference type="NCBI Taxonomy" id="303518"/>
    <lineage>
        <taxon>Eukaryota</taxon>
        <taxon>Metazoa</taxon>
        <taxon>Chordata</taxon>
        <taxon>Craniata</taxon>
        <taxon>Vertebrata</taxon>
        <taxon>Euteleostomi</taxon>
        <taxon>Actinopterygii</taxon>
        <taxon>Neopterygii</taxon>
        <taxon>Teleostei</taxon>
        <taxon>Neoteleostei</taxon>
        <taxon>Acanthomorphata</taxon>
        <taxon>Ovalentaria</taxon>
        <taxon>Cichlomorphae</taxon>
        <taxon>Cichliformes</taxon>
        <taxon>Cichlidae</taxon>
        <taxon>African cichlids</taxon>
        <taxon>Pseudocrenilabrinae</taxon>
        <taxon>Haplochromini</taxon>
        <taxon>Pundamilia</taxon>
    </lineage>
</organism>
<dbReference type="Proteomes" id="UP000695023">
    <property type="component" value="Unplaced"/>
</dbReference>
<evidence type="ECO:0000313" key="11">
    <source>
        <dbReference type="Ensembl" id="ENSPNYP00000006207.1"/>
    </source>
</evidence>
<proteinExistence type="inferred from homology"/>
<dbReference type="GeneTree" id="ENSGT00390000013415"/>
<keyword evidence="12" id="KW-1185">Reference proteome</keyword>
<keyword evidence="5" id="KW-0053">Apoptosis</keyword>
<dbReference type="RefSeq" id="XP_005727512.1">
    <property type="nucleotide sequence ID" value="XM_005727455.2"/>
</dbReference>
<keyword evidence="8 10" id="KW-0472">Membrane</keyword>
<evidence type="ECO:0000256" key="3">
    <source>
        <dbReference type="ARBA" id="ARBA00007710"/>
    </source>
</evidence>
<dbReference type="Gene3D" id="6.10.250.1020">
    <property type="match status" value="1"/>
</dbReference>
<evidence type="ECO:0000256" key="4">
    <source>
        <dbReference type="ARBA" id="ARBA00022692"/>
    </source>
</evidence>
<evidence type="ECO:0000256" key="10">
    <source>
        <dbReference type="SAM" id="Phobius"/>
    </source>
</evidence>
<dbReference type="PANTHER" id="PTHR15186:SF4">
    <property type="entry name" value="BCL2_ADENOVIRUS E1B 19 KDA PROTEIN-INTERACTING PROTEIN 3"/>
    <property type="match status" value="1"/>
</dbReference>
<dbReference type="STRING" id="303518.ENSPNYP00000006207"/>
<dbReference type="GO" id="GO:0005741">
    <property type="term" value="C:mitochondrial outer membrane"/>
    <property type="evidence" value="ECO:0007669"/>
    <property type="project" value="TreeGrafter"/>
</dbReference>
<dbReference type="InterPro" id="IPR010548">
    <property type="entry name" value="BNIP3"/>
</dbReference>